<dbReference type="PROSITE" id="PS00092">
    <property type="entry name" value="N6_MTASE"/>
    <property type="match status" value="1"/>
</dbReference>
<keyword evidence="1" id="KW-0489">Methyltransferase</keyword>
<evidence type="ECO:0000313" key="4">
    <source>
        <dbReference type="EMBL" id="OQX14073.1"/>
    </source>
</evidence>
<dbReference type="InterPro" id="IPR029063">
    <property type="entry name" value="SAM-dependent_MTases_sf"/>
</dbReference>
<evidence type="ECO:0000313" key="5">
    <source>
        <dbReference type="Proteomes" id="UP000192491"/>
    </source>
</evidence>
<proteinExistence type="predicted"/>
<comment type="caution">
    <text evidence="4">The sequence shown here is derived from an EMBL/GenBank/DDBJ whole genome shotgun (WGS) entry which is preliminary data.</text>
</comment>
<name>A0A1Y1QUD7_9GAMM</name>
<accession>A0A1Y1QUD7</accession>
<sequence length="621" mass="71042">MTKPLSTLATVRKLKDHTQDFEWYPTTQAMLETIRAHIETDKRKDRHPSNMDKEVAVDVLDCGAGDGRALMALAGNGNKYAIEKSAVLMGQQPREIVPVGTDFQQATLIDKKVDVVFSNPPYSEFEAWAVRIIREANAQAVYLVIPQRWENSVSIKNAMQARKAEAEILYTGDFLQADRQARAKVHVLHISLIKKSRIESHYYRYDGPEVDPFDLWFDTTFPKAEPDPEDEAESRKEALKGRFSKEILLGKNLIEALVHLHQKDMAKLQHNYAAAASLDPELLRELEINHDNLKKAIKERIKGLKHLYWHEFFNNYASITDRLTTGSRKRLLEKLHGNTAVDFTAENAYAITLWVIKNANHYYDDQLIEVVERMTKQANIHLYKSNQRVIRDEEWRHGYGRRSDIPESLDRYQLEYRIVLEHMGGISTSQWSFERERNGGLSETAGDFVMDIIAVAKTLGWNCQDTTRTRGHFPRAWESNKLQEFRCNNAELLMDVRAFKKGTIHIRFAQDFIKKLNVEFGRLKGWLKDKHQAAQETGITPEEAAQFFGSNLQLGVNAGILLLTQDVGGNADLPTETETAPATTFTFAVETFSWEEAKRMGCTHEDAIGDEEFEELELLAA</sequence>
<reference evidence="4 5" key="1">
    <citation type="submission" date="2017-01" db="EMBL/GenBank/DDBJ databases">
        <title>Novel large sulfur bacteria in the metagenomes of groundwater-fed chemosynthetic microbial mats in the Lake Huron basin.</title>
        <authorList>
            <person name="Sharrar A.M."/>
            <person name="Flood B.E."/>
            <person name="Bailey J.V."/>
            <person name="Jones D.S."/>
            <person name="Biddanda B."/>
            <person name="Ruberg S.A."/>
            <person name="Marcus D.N."/>
            <person name="Dick G.J."/>
        </authorList>
    </citation>
    <scope>NUCLEOTIDE SEQUENCE [LARGE SCALE GENOMIC DNA]</scope>
    <source>
        <strain evidence="4">A8</strain>
    </source>
</reference>
<dbReference type="Gene3D" id="3.40.50.150">
    <property type="entry name" value="Vaccinia Virus protein VP39"/>
    <property type="match status" value="1"/>
</dbReference>
<dbReference type="Pfam" id="PF13708">
    <property type="entry name" value="DUF4942"/>
    <property type="match status" value="1"/>
</dbReference>
<feature type="domain" description="DUF4942" evidence="3">
    <location>
        <begin position="302"/>
        <end position="523"/>
    </location>
</feature>
<dbReference type="AlphaFoldDB" id="A0A1Y1QUD7"/>
<dbReference type="InterPro" id="IPR031339">
    <property type="entry name" value="DUF4942"/>
</dbReference>
<dbReference type="GO" id="GO:0032259">
    <property type="term" value="P:methylation"/>
    <property type="evidence" value="ECO:0007669"/>
    <property type="project" value="UniProtKB-KW"/>
</dbReference>
<dbReference type="CDD" id="cd02440">
    <property type="entry name" value="AdoMet_MTases"/>
    <property type="match status" value="1"/>
</dbReference>
<protein>
    <recommendedName>
        <fullName evidence="3">DUF4942 domain-containing protein</fullName>
    </recommendedName>
</protein>
<dbReference type="EMBL" id="MTEJ01000035">
    <property type="protein sequence ID" value="OQX14073.1"/>
    <property type="molecule type" value="Genomic_DNA"/>
</dbReference>
<evidence type="ECO:0000256" key="1">
    <source>
        <dbReference type="ARBA" id="ARBA00022603"/>
    </source>
</evidence>
<dbReference type="GO" id="GO:0003676">
    <property type="term" value="F:nucleic acid binding"/>
    <property type="evidence" value="ECO:0007669"/>
    <property type="project" value="InterPro"/>
</dbReference>
<evidence type="ECO:0000259" key="3">
    <source>
        <dbReference type="Pfam" id="PF13708"/>
    </source>
</evidence>
<organism evidence="4 5">
    <name type="scientific">Thiothrix lacustris</name>
    <dbReference type="NCBI Taxonomy" id="525917"/>
    <lineage>
        <taxon>Bacteria</taxon>
        <taxon>Pseudomonadati</taxon>
        <taxon>Pseudomonadota</taxon>
        <taxon>Gammaproteobacteria</taxon>
        <taxon>Thiotrichales</taxon>
        <taxon>Thiotrichaceae</taxon>
        <taxon>Thiothrix</taxon>
    </lineage>
</organism>
<dbReference type="Proteomes" id="UP000192491">
    <property type="component" value="Unassembled WGS sequence"/>
</dbReference>
<evidence type="ECO:0000256" key="2">
    <source>
        <dbReference type="ARBA" id="ARBA00022679"/>
    </source>
</evidence>
<dbReference type="InterPro" id="IPR002052">
    <property type="entry name" value="DNA_methylase_N6_adenine_CS"/>
</dbReference>
<keyword evidence="2" id="KW-0808">Transferase</keyword>
<dbReference type="GO" id="GO:0008168">
    <property type="term" value="F:methyltransferase activity"/>
    <property type="evidence" value="ECO:0007669"/>
    <property type="project" value="UniProtKB-KW"/>
</dbReference>
<dbReference type="SUPFAM" id="SSF53335">
    <property type="entry name" value="S-adenosyl-L-methionine-dependent methyltransferases"/>
    <property type="match status" value="1"/>
</dbReference>
<gene>
    <name evidence="4" type="ORF">BWK73_10465</name>
</gene>